<keyword evidence="10" id="KW-0325">Glycoprotein</keyword>
<keyword evidence="12" id="KW-1185">Reference proteome</keyword>
<evidence type="ECO:0000256" key="1">
    <source>
        <dbReference type="ARBA" id="ARBA00004479"/>
    </source>
</evidence>
<sequence>MNQLSGGIPKKIGDLRQLETLDLSCNHLEGPIPTSMSSLTFLSHLNLSHNDLSGKIPSANQFGTFDDASIYKGNPRLCGPPLHTKCSASPPPESNKGVIIDEDDDERDKHVIRIHRGILGCLRQFGD</sequence>
<evidence type="ECO:0000256" key="3">
    <source>
        <dbReference type="ARBA" id="ARBA00022614"/>
    </source>
</evidence>
<name>A0AA88D102_FICCA</name>
<organism evidence="11 12">
    <name type="scientific">Ficus carica</name>
    <name type="common">Common fig</name>
    <dbReference type="NCBI Taxonomy" id="3494"/>
    <lineage>
        <taxon>Eukaryota</taxon>
        <taxon>Viridiplantae</taxon>
        <taxon>Streptophyta</taxon>
        <taxon>Embryophyta</taxon>
        <taxon>Tracheophyta</taxon>
        <taxon>Spermatophyta</taxon>
        <taxon>Magnoliopsida</taxon>
        <taxon>eudicotyledons</taxon>
        <taxon>Gunneridae</taxon>
        <taxon>Pentapetalae</taxon>
        <taxon>rosids</taxon>
        <taxon>fabids</taxon>
        <taxon>Rosales</taxon>
        <taxon>Moraceae</taxon>
        <taxon>Ficeae</taxon>
        <taxon>Ficus</taxon>
    </lineage>
</organism>
<keyword evidence="6" id="KW-0677">Repeat</keyword>
<dbReference type="Proteomes" id="UP001187192">
    <property type="component" value="Unassembled WGS sequence"/>
</dbReference>
<dbReference type="InterPro" id="IPR046956">
    <property type="entry name" value="RLP23-like"/>
</dbReference>
<comment type="caution">
    <text evidence="11">The sequence shown here is derived from an EMBL/GenBank/DDBJ whole genome shotgun (WGS) entry which is preliminary data.</text>
</comment>
<keyword evidence="5" id="KW-0732">Signal</keyword>
<dbReference type="AlphaFoldDB" id="A0AA88D102"/>
<dbReference type="Pfam" id="PF13855">
    <property type="entry name" value="LRR_8"/>
    <property type="match status" value="1"/>
</dbReference>
<evidence type="ECO:0000256" key="5">
    <source>
        <dbReference type="ARBA" id="ARBA00022729"/>
    </source>
</evidence>
<evidence type="ECO:0000256" key="4">
    <source>
        <dbReference type="ARBA" id="ARBA00022692"/>
    </source>
</evidence>
<evidence type="ECO:0000256" key="9">
    <source>
        <dbReference type="ARBA" id="ARBA00023170"/>
    </source>
</evidence>
<dbReference type="InterPro" id="IPR001611">
    <property type="entry name" value="Leu-rich_rpt"/>
</dbReference>
<proteinExistence type="predicted"/>
<evidence type="ECO:0000313" key="12">
    <source>
        <dbReference type="Proteomes" id="UP001187192"/>
    </source>
</evidence>
<keyword evidence="4" id="KW-0812">Transmembrane</keyword>
<keyword evidence="9" id="KW-0675">Receptor</keyword>
<protein>
    <submittedName>
        <fullName evidence="11">Uncharacterized protein</fullName>
    </submittedName>
</protein>
<evidence type="ECO:0000313" key="11">
    <source>
        <dbReference type="EMBL" id="GMN39775.1"/>
    </source>
</evidence>
<dbReference type="FunFam" id="3.80.10.10:FF:000722">
    <property type="entry name" value="Leucine-rich repeat receptor-like protein kinase"/>
    <property type="match status" value="1"/>
</dbReference>
<dbReference type="EMBL" id="BTGU01000010">
    <property type="protein sequence ID" value="GMN39775.1"/>
    <property type="molecule type" value="Genomic_DNA"/>
</dbReference>
<comment type="subcellular location">
    <subcellularLocation>
        <location evidence="1">Membrane</location>
        <topology evidence="1">Single-pass type I membrane protein</topology>
    </subcellularLocation>
</comment>
<dbReference type="Gene3D" id="3.80.10.10">
    <property type="entry name" value="Ribonuclease Inhibitor"/>
    <property type="match status" value="1"/>
</dbReference>
<reference evidence="11" key="1">
    <citation type="submission" date="2023-07" db="EMBL/GenBank/DDBJ databases">
        <title>draft genome sequence of fig (Ficus carica).</title>
        <authorList>
            <person name="Takahashi T."/>
            <person name="Nishimura K."/>
        </authorList>
    </citation>
    <scope>NUCLEOTIDE SEQUENCE</scope>
</reference>
<keyword evidence="7" id="KW-1133">Transmembrane helix</keyword>
<evidence type="ECO:0000256" key="6">
    <source>
        <dbReference type="ARBA" id="ARBA00022737"/>
    </source>
</evidence>
<dbReference type="PANTHER" id="PTHR48063">
    <property type="entry name" value="LRR RECEPTOR-LIKE KINASE"/>
    <property type="match status" value="1"/>
</dbReference>
<keyword evidence="8" id="KW-0472">Membrane</keyword>
<evidence type="ECO:0000256" key="7">
    <source>
        <dbReference type="ARBA" id="ARBA00022989"/>
    </source>
</evidence>
<dbReference type="Gramene" id="FCD_00021334-RA">
    <property type="protein sequence ID" value="FCD_00021334-RA:cds"/>
    <property type="gene ID" value="FCD_00021334"/>
</dbReference>
<evidence type="ECO:0000256" key="10">
    <source>
        <dbReference type="ARBA" id="ARBA00023180"/>
    </source>
</evidence>
<keyword evidence="2" id="KW-0597">Phosphoprotein</keyword>
<dbReference type="PRINTS" id="PR00019">
    <property type="entry name" value="LEURICHRPT"/>
</dbReference>
<dbReference type="GO" id="GO:0016020">
    <property type="term" value="C:membrane"/>
    <property type="evidence" value="ECO:0007669"/>
    <property type="project" value="UniProtKB-SubCell"/>
</dbReference>
<accession>A0AA88D102</accession>
<evidence type="ECO:0000256" key="8">
    <source>
        <dbReference type="ARBA" id="ARBA00023136"/>
    </source>
</evidence>
<evidence type="ECO:0000256" key="2">
    <source>
        <dbReference type="ARBA" id="ARBA00022553"/>
    </source>
</evidence>
<dbReference type="SUPFAM" id="SSF52058">
    <property type="entry name" value="L domain-like"/>
    <property type="match status" value="1"/>
</dbReference>
<dbReference type="PANTHER" id="PTHR48063:SF29">
    <property type="entry name" value="LRR RECEPTOR-LIKE KINASE FAMILY PROTEIN"/>
    <property type="match status" value="1"/>
</dbReference>
<keyword evidence="3" id="KW-0433">Leucine-rich repeat</keyword>
<dbReference type="InterPro" id="IPR032675">
    <property type="entry name" value="LRR_dom_sf"/>
</dbReference>
<gene>
    <name evidence="11" type="ORF">TIFTF001_009003</name>
</gene>